<dbReference type="Proteomes" id="UP001262410">
    <property type="component" value="Unassembled WGS sequence"/>
</dbReference>
<dbReference type="RefSeq" id="WP_309792162.1">
    <property type="nucleotide sequence ID" value="NZ_JAVDPW010000001.1"/>
</dbReference>
<gene>
    <name evidence="1" type="ORF">E9232_000692</name>
</gene>
<evidence type="ECO:0000313" key="1">
    <source>
        <dbReference type="EMBL" id="MDR6288193.1"/>
    </source>
</evidence>
<evidence type="ECO:0000313" key="2">
    <source>
        <dbReference type="Proteomes" id="UP001262410"/>
    </source>
</evidence>
<reference evidence="1 2" key="1">
    <citation type="submission" date="2023-07" db="EMBL/GenBank/DDBJ databases">
        <title>Sorghum-associated microbial communities from plants grown in Nebraska, USA.</title>
        <authorList>
            <person name="Schachtman D."/>
        </authorList>
    </citation>
    <scope>NUCLEOTIDE SEQUENCE [LARGE SCALE GENOMIC DNA]</scope>
    <source>
        <strain evidence="1 2">584</strain>
    </source>
</reference>
<comment type="caution">
    <text evidence="1">The sequence shown here is derived from an EMBL/GenBank/DDBJ whole genome shotgun (WGS) entry which is preliminary data.</text>
</comment>
<sequence length="102" mass="11648">MRTIQDPTERLGIDLPVDPQSAPVSEIDLDQAGLPLLTKRWPRFEPRCRLDNHRRRNLDWYKPLLRDIGPLAKLPPVKAQYRDANTMTALGAVQFGRFGSKA</sequence>
<name>A0ABU1JHY9_9PROT</name>
<proteinExistence type="predicted"/>
<dbReference type="EMBL" id="JAVDPW010000001">
    <property type="protein sequence ID" value="MDR6288193.1"/>
    <property type="molecule type" value="Genomic_DNA"/>
</dbReference>
<keyword evidence="2" id="KW-1185">Reference proteome</keyword>
<accession>A0ABU1JHY9</accession>
<organism evidence="1 2">
    <name type="scientific">Inquilinus ginsengisoli</name>
    <dbReference type="NCBI Taxonomy" id="363840"/>
    <lineage>
        <taxon>Bacteria</taxon>
        <taxon>Pseudomonadati</taxon>
        <taxon>Pseudomonadota</taxon>
        <taxon>Alphaproteobacteria</taxon>
        <taxon>Rhodospirillales</taxon>
        <taxon>Rhodospirillaceae</taxon>
        <taxon>Inquilinus</taxon>
    </lineage>
</organism>
<protein>
    <submittedName>
        <fullName evidence="1">Uncharacterized protein</fullName>
    </submittedName>
</protein>